<evidence type="ECO:0000256" key="2">
    <source>
        <dbReference type="ARBA" id="ARBA00022980"/>
    </source>
</evidence>
<comment type="caution">
    <text evidence="5">The sequence shown here is derived from an EMBL/GenBank/DDBJ whole genome shotgun (WGS) entry which is preliminary data.</text>
</comment>
<evidence type="ECO:0000256" key="4">
    <source>
        <dbReference type="ARBA" id="ARBA00035335"/>
    </source>
</evidence>
<dbReference type="AlphaFoldDB" id="A0AA40HNV2"/>
<dbReference type="SUPFAM" id="SSF52042">
    <property type="entry name" value="Ribosomal protein L32e"/>
    <property type="match status" value="1"/>
</dbReference>
<dbReference type="PANTHER" id="PTHR23413">
    <property type="entry name" value="60S RIBOSOMAL PROTEIN L32 AND DNA-DIRECTED RNA POLYMERASE II, SUBUNIT N"/>
    <property type="match status" value="1"/>
</dbReference>
<evidence type="ECO:0000313" key="5">
    <source>
        <dbReference type="EMBL" id="KAK1334690.1"/>
    </source>
</evidence>
<protein>
    <recommendedName>
        <fullName evidence="4">60S ribosomal protein L32</fullName>
    </recommendedName>
</protein>
<dbReference type="InterPro" id="IPR001515">
    <property type="entry name" value="Ribosomal_eL32"/>
</dbReference>
<comment type="similarity">
    <text evidence="1">Belongs to the eukaryotic ribosomal protein eL32 family.</text>
</comment>
<evidence type="ECO:0000256" key="1">
    <source>
        <dbReference type="ARBA" id="ARBA00008431"/>
    </source>
</evidence>
<reference evidence="5" key="1">
    <citation type="submission" date="2023-06" db="EMBL/GenBank/DDBJ databases">
        <title>Reference genome for the Northern bat (Eptesicus nilssonii), a most northern bat species.</title>
        <authorList>
            <person name="Laine V.N."/>
            <person name="Pulliainen A.T."/>
            <person name="Lilley T.M."/>
        </authorList>
    </citation>
    <scope>NUCLEOTIDE SEQUENCE</scope>
    <source>
        <strain evidence="5">BLF_Eptnil</strain>
        <tissue evidence="5">Kidney</tissue>
    </source>
</reference>
<dbReference type="GO" id="GO:0003735">
    <property type="term" value="F:structural constituent of ribosome"/>
    <property type="evidence" value="ECO:0007669"/>
    <property type="project" value="InterPro"/>
</dbReference>
<accession>A0AA40HNV2</accession>
<dbReference type="PANTHER" id="PTHR23413:SF1">
    <property type="entry name" value="RIBOSOMAL PROTEIN L32"/>
    <property type="match status" value="1"/>
</dbReference>
<evidence type="ECO:0000313" key="6">
    <source>
        <dbReference type="Proteomes" id="UP001177744"/>
    </source>
</evidence>
<dbReference type="GO" id="GO:0022625">
    <property type="term" value="C:cytosolic large ribosomal subunit"/>
    <property type="evidence" value="ECO:0007669"/>
    <property type="project" value="TreeGrafter"/>
</dbReference>
<sequence length="135" mass="15291">MLPSGFRKFLVHNVKELEVLLMCNKSYCAEIAHNISSKNRKAIVERNSSAGHQILEVSAIAIRQEEEIKGIQIGKEEVKLSLFADDMILEKKVHIKPNTRDSSDFPNLIPEEAQTAFTVCMLSWPTGEKWFSSTE</sequence>
<dbReference type="EMBL" id="JAULJE010000015">
    <property type="protein sequence ID" value="KAK1334690.1"/>
    <property type="molecule type" value="Genomic_DNA"/>
</dbReference>
<keyword evidence="3" id="KW-0687">Ribonucleoprotein</keyword>
<dbReference type="Pfam" id="PF01655">
    <property type="entry name" value="Ribosomal_L32e"/>
    <property type="match status" value="1"/>
</dbReference>
<dbReference type="Proteomes" id="UP001177744">
    <property type="component" value="Unassembled WGS sequence"/>
</dbReference>
<keyword evidence="6" id="KW-1185">Reference proteome</keyword>
<dbReference type="GO" id="GO:0006412">
    <property type="term" value="P:translation"/>
    <property type="evidence" value="ECO:0007669"/>
    <property type="project" value="InterPro"/>
</dbReference>
<organism evidence="5 6">
    <name type="scientific">Cnephaeus nilssonii</name>
    <name type="common">Northern bat</name>
    <name type="synonym">Eptesicus nilssonii</name>
    <dbReference type="NCBI Taxonomy" id="3371016"/>
    <lineage>
        <taxon>Eukaryota</taxon>
        <taxon>Metazoa</taxon>
        <taxon>Chordata</taxon>
        <taxon>Craniata</taxon>
        <taxon>Vertebrata</taxon>
        <taxon>Euteleostomi</taxon>
        <taxon>Mammalia</taxon>
        <taxon>Eutheria</taxon>
        <taxon>Laurasiatheria</taxon>
        <taxon>Chiroptera</taxon>
        <taxon>Yangochiroptera</taxon>
        <taxon>Vespertilionidae</taxon>
        <taxon>Cnephaeus</taxon>
    </lineage>
</organism>
<gene>
    <name evidence="5" type="ORF">QTO34_005698</name>
</gene>
<evidence type="ECO:0000256" key="3">
    <source>
        <dbReference type="ARBA" id="ARBA00023274"/>
    </source>
</evidence>
<proteinExistence type="inferred from homology"/>
<keyword evidence="2" id="KW-0689">Ribosomal protein</keyword>
<name>A0AA40HNV2_CNENI</name>
<dbReference type="InterPro" id="IPR036351">
    <property type="entry name" value="Ribosomal_eL32_sf"/>
</dbReference>
<dbReference type="SMART" id="SM01393">
    <property type="entry name" value="Ribosomal_L32e"/>
    <property type="match status" value="1"/>
</dbReference>